<name>A0A812V0T2_9DINO</name>
<comment type="caution">
    <text evidence="3">The sequence shown here is derived from an EMBL/GenBank/DDBJ whole genome shotgun (WGS) entry which is preliminary data.</text>
</comment>
<evidence type="ECO:0000256" key="1">
    <source>
        <dbReference type="SAM" id="Coils"/>
    </source>
</evidence>
<feature type="compositionally biased region" description="Basic and acidic residues" evidence="2">
    <location>
        <begin position="381"/>
        <end position="397"/>
    </location>
</feature>
<dbReference type="AlphaFoldDB" id="A0A812V0T2"/>
<keyword evidence="1" id="KW-0175">Coiled coil</keyword>
<dbReference type="Proteomes" id="UP000604046">
    <property type="component" value="Unassembled WGS sequence"/>
</dbReference>
<accession>A0A812V0T2</accession>
<feature type="coiled-coil region" evidence="1">
    <location>
        <begin position="323"/>
        <end position="357"/>
    </location>
</feature>
<feature type="region of interest" description="Disordered" evidence="2">
    <location>
        <begin position="381"/>
        <end position="434"/>
    </location>
</feature>
<gene>
    <name evidence="3" type="primary">ADARB1</name>
    <name evidence="3" type="ORF">SNAT2548_LOCUS33853</name>
</gene>
<organism evidence="3 4">
    <name type="scientific">Symbiodinium natans</name>
    <dbReference type="NCBI Taxonomy" id="878477"/>
    <lineage>
        <taxon>Eukaryota</taxon>
        <taxon>Sar</taxon>
        <taxon>Alveolata</taxon>
        <taxon>Dinophyceae</taxon>
        <taxon>Suessiales</taxon>
        <taxon>Symbiodiniaceae</taxon>
        <taxon>Symbiodinium</taxon>
    </lineage>
</organism>
<evidence type="ECO:0000313" key="4">
    <source>
        <dbReference type="Proteomes" id="UP000604046"/>
    </source>
</evidence>
<evidence type="ECO:0000313" key="3">
    <source>
        <dbReference type="EMBL" id="CAE7594841.1"/>
    </source>
</evidence>
<proteinExistence type="predicted"/>
<sequence length="573" mass="62900">MIEPYLRAAADSRTQPTSSRIGCKCSPGNRQAYFPRLLAVWHVGMQKLMGSRCCERLHLELHAQTIFAKVEPFLGSSVEMPAVLGGPPEHPTLQFGSIFAQTADRLVGAALQLLQCVGVARFHLVLDLHARTISCAILCWYLQVFDCGGPGCRIYSNKTPSRPSAGVDTVSSMMKPPVCASDLPLLLAASSLAFGKPMPVSERWIAGTAPPLPKEMRMVFRFVRLSAHGVVGTVFAWLASRERGVALVSQAPCGNGFSEADTALVDCHGSQQGKREPSPPCKLFVFDTEVAFELKMRDLAVQRLAFAEKQWQKAVEKGDKEGAKEWEKKVEKAEEKLKEAKMEVKVAKKEAKAEDLAWKRQAPLSLCDVLDSGAGAKREDNAQHACAAKREEAEPVRPSKRQHVAPPSQQEICEASQEGLHASASSNSRASRAEDLERQSWVQNISWNGLGRWQLCVQEGGKSRQIYFPISKHMKEGLSEDEAAAAALEAAKAHREELVRQGKLHPPRRITGKVIPASPRTKKRERGGAFKTLAEAEAKARELAKKLGLHDPVRLSELRRAPALRAGSGRRRA</sequence>
<feature type="region of interest" description="Disordered" evidence="2">
    <location>
        <begin position="1"/>
        <end position="20"/>
    </location>
</feature>
<reference evidence="3" key="1">
    <citation type="submission" date="2021-02" db="EMBL/GenBank/DDBJ databases">
        <authorList>
            <person name="Dougan E. K."/>
            <person name="Rhodes N."/>
            <person name="Thang M."/>
            <person name="Chan C."/>
        </authorList>
    </citation>
    <scope>NUCLEOTIDE SEQUENCE</scope>
</reference>
<evidence type="ECO:0000256" key="2">
    <source>
        <dbReference type="SAM" id="MobiDB-lite"/>
    </source>
</evidence>
<keyword evidence="4" id="KW-1185">Reference proteome</keyword>
<dbReference type="EMBL" id="CAJNDS010002780">
    <property type="protein sequence ID" value="CAE7594841.1"/>
    <property type="molecule type" value="Genomic_DNA"/>
</dbReference>
<dbReference type="Gene3D" id="1.20.5.2050">
    <property type="match status" value="1"/>
</dbReference>
<protein>
    <submittedName>
        <fullName evidence="3">ADARB1 protein</fullName>
    </submittedName>
</protein>
<feature type="region of interest" description="Disordered" evidence="2">
    <location>
        <begin position="509"/>
        <end position="528"/>
    </location>
</feature>